<dbReference type="PANTHER" id="PTHR11439:SF470">
    <property type="entry name" value="CYSTEINE-RICH RLK (RECEPTOR-LIKE PROTEIN KINASE) 8"/>
    <property type="match status" value="1"/>
</dbReference>
<dbReference type="PANTHER" id="PTHR11439">
    <property type="entry name" value="GAG-POL-RELATED RETROTRANSPOSON"/>
    <property type="match status" value="1"/>
</dbReference>
<accession>A0A2N9I7I5</accession>
<sequence>MLGSKPVHTPMGQNAKLSALDGIPLDDPSSYRRLVGRLLYLTVTRLDISYSVQRLSQYMAKPTNIHLNAAHRILRYIKGTPGQGLFFSSSSSLHLKAFSDSDWAGCLDTRRLIILKQPYSSVIVKQHFILLPIMSIMKELSILNLIAI</sequence>
<name>A0A2N9I7I5_FAGSY</name>
<gene>
    <name evidence="1" type="ORF">FSB_LOCUS47966</name>
</gene>
<evidence type="ECO:0000313" key="1">
    <source>
        <dbReference type="EMBL" id="SPD20084.1"/>
    </source>
</evidence>
<proteinExistence type="predicted"/>
<dbReference type="EMBL" id="OIVN01004945">
    <property type="protein sequence ID" value="SPD20084.1"/>
    <property type="molecule type" value="Genomic_DNA"/>
</dbReference>
<dbReference type="AlphaFoldDB" id="A0A2N9I7I5"/>
<organism evidence="1">
    <name type="scientific">Fagus sylvatica</name>
    <name type="common">Beechnut</name>
    <dbReference type="NCBI Taxonomy" id="28930"/>
    <lineage>
        <taxon>Eukaryota</taxon>
        <taxon>Viridiplantae</taxon>
        <taxon>Streptophyta</taxon>
        <taxon>Embryophyta</taxon>
        <taxon>Tracheophyta</taxon>
        <taxon>Spermatophyta</taxon>
        <taxon>Magnoliopsida</taxon>
        <taxon>eudicotyledons</taxon>
        <taxon>Gunneridae</taxon>
        <taxon>Pentapetalae</taxon>
        <taxon>rosids</taxon>
        <taxon>fabids</taxon>
        <taxon>Fagales</taxon>
        <taxon>Fagaceae</taxon>
        <taxon>Fagus</taxon>
    </lineage>
</organism>
<evidence type="ECO:0008006" key="2">
    <source>
        <dbReference type="Google" id="ProtNLM"/>
    </source>
</evidence>
<reference evidence="1" key="1">
    <citation type="submission" date="2018-02" db="EMBL/GenBank/DDBJ databases">
        <authorList>
            <person name="Cohen D.B."/>
            <person name="Kent A.D."/>
        </authorList>
    </citation>
    <scope>NUCLEOTIDE SEQUENCE</scope>
</reference>
<protein>
    <recommendedName>
        <fullName evidence="2">Reverse transcriptase Ty1/copia-type domain-containing protein</fullName>
    </recommendedName>
</protein>